<dbReference type="STRING" id="1392250.A0A2I2G453"/>
<dbReference type="VEuPathDB" id="FungiDB:P170DRAFT_476340"/>
<reference evidence="8 9" key="1">
    <citation type="submission" date="2016-12" db="EMBL/GenBank/DDBJ databases">
        <title>The genomes of Aspergillus section Nigri reveals drivers in fungal speciation.</title>
        <authorList>
            <consortium name="DOE Joint Genome Institute"/>
            <person name="Vesth T.C."/>
            <person name="Nybo J."/>
            <person name="Theobald S."/>
            <person name="Brandl J."/>
            <person name="Frisvad J.C."/>
            <person name="Nielsen K.F."/>
            <person name="Lyhne E.K."/>
            <person name="Kogle M.E."/>
            <person name="Kuo A."/>
            <person name="Riley R."/>
            <person name="Clum A."/>
            <person name="Nolan M."/>
            <person name="Lipzen A."/>
            <person name="Salamov A."/>
            <person name="Henrissat B."/>
            <person name="Wiebenga A."/>
            <person name="De Vries R.P."/>
            <person name="Grigoriev I.V."/>
            <person name="Mortensen U.H."/>
            <person name="Andersen M.R."/>
            <person name="Baker S.E."/>
        </authorList>
    </citation>
    <scope>NUCLEOTIDE SEQUENCE [LARGE SCALE GENOMIC DNA]</scope>
    <source>
        <strain evidence="8 9">IBT 23096</strain>
    </source>
</reference>
<dbReference type="EMBL" id="MSFO01000005">
    <property type="protein sequence ID" value="PLB47657.1"/>
    <property type="molecule type" value="Genomic_DNA"/>
</dbReference>
<sequence>MSEIVEEVVRNSTEKSEPMDPPPIAEDAVFGEITEEGPNYRDVGWLGTVALMMKTQFGLGVLSIPQVFNTLGLIPGIVCLCVIASMCTWSTYIIGQFKLQHPEVYGIDDAGELMFGRIGREVFGVSVCIYWIFCAGSGLLSTSTGLNAVSSHGACTTVFVAVAAIVSFGLASIRTLGKIKWTAWVGLGCIFTAVIMVTIAVGLQDRPSAAPKGNGAWVSDYKLVGSPSFTQAISAVSSLVYSYSGTPGFFPIAAEMRDPSLYTRALIICQGSVTAIYNASGTVIYYYCGSYVSSPALGSAGALIKKVSYGISLPGLIVSTIVVLHFPSKYIFVRILRGSKHLTSNSVIHWVTWLSCTLAITIASYLIASGIPIFGDLVSLIGALLGTFMSFQPMGCMWLYDNWKRDREQPTAKWMLLAAWSIAVVALGSFLMVAGTYGSITSIIASSKAASGASAWSCADNSNS</sequence>
<name>A0A2I2G453_9EURO</name>
<keyword evidence="9" id="KW-1185">Reference proteome</keyword>
<comment type="caution">
    <text evidence="8">The sequence shown here is derived from an EMBL/GenBank/DDBJ whole genome shotgun (WGS) entry which is preliminary data.</text>
</comment>
<comment type="subcellular location">
    <subcellularLocation>
        <location evidence="1">Membrane</location>
        <topology evidence="1">Multi-pass membrane protein</topology>
    </subcellularLocation>
</comment>
<evidence type="ECO:0000256" key="1">
    <source>
        <dbReference type="ARBA" id="ARBA00004141"/>
    </source>
</evidence>
<dbReference type="PANTHER" id="PTHR22950">
    <property type="entry name" value="AMINO ACID TRANSPORTER"/>
    <property type="match status" value="1"/>
</dbReference>
<dbReference type="Pfam" id="PF01490">
    <property type="entry name" value="Aa_trans"/>
    <property type="match status" value="1"/>
</dbReference>
<feature type="transmembrane region" description="Helical" evidence="6">
    <location>
        <begin position="149"/>
        <end position="171"/>
    </location>
</feature>
<evidence type="ECO:0000256" key="6">
    <source>
        <dbReference type="SAM" id="Phobius"/>
    </source>
</evidence>
<feature type="domain" description="Amino acid transporter transmembrane" evidence="7">
    <location>
        <begin position="44"/>
        <end position="440"/>
    </location>
</feature>
<feature type="transmembrane region" description="Helical" evidence="6">
    <location>
        <begin position="183"/>
        <end position="203"/>
    </location>
</feature>
<dbReference type="GO" id="GO:0016020">
    <property type="term" value="C:membrane"/>
    <property type="evidence" value="ECO:0007669"/>
    <property type="project" value="UniProtKB-SubCell"/>
</dbReference>
<accession>A0A2I2G453</accession>
<dbReference type="FunFam" id="1.20.1740.10:FF:000039">
    <property type="entry name" value="Neutral amino acid transporter (Eurofung)"/>
    <property type="match status" value="1"/>
</dbReference>
<keyword evidence="3 6" id="KW-0812">Transmembrane</keyword>
<dbReference type="Proteomes" id="UP000234275">
    <property type="component" value="Unassembled WGS sequence"/>
</dbReference>
<feature type="transmembrane region" description="Helical" evidence="6">
    <location>
        <begin position="380"/>
        <end position="400"/>
    </location>
</feature>
<evidence type="ECO:0000256" key="5">
    <source>
        <dbReference type="ARBA" id="ARBA00023136"/>
    </source>
</evidence>
<evidence type="ECO:0000256" key="2">
    <source>
        <dbReference type="ARBA" id="ARBA00008066"/>
    </source>
</evidence>
<feature type="transmembrane region" description="Helical" evidence="6">
    <location>
        <begin position="307"/>
        <end position="326"/>
    </location>
</feature>
<dbReference type="AlphaFoldDB" id="A0A2I2G453"/>
<feature type="transmembrane region" description="Helical" evidence="6">
    <location>
        <begin position="73"/>
        <end position="94"/>
    </location>
</feature>
<dbReference type="GeneID" id="36561037"/>
<dbReference type="RefSeq" id="XP_024702959.1">
    <property type="nucleotide sequence ID" value="XM_024853339.1"/>
</dbReference>
<keyword evidence="4 6" id="KW-1133">Transmembrane helix</keyword>
<comment type="similarity">
    <text evidence="2">Belongs to the amino acid/polyamine transporter 2 family.</text>
</comment>
<dbReference type="OrthoDB" id="40134at2759"/>
<evidence type="ECO:0000259" key="7">
    <source>
        <dbReference type="Pfam" id="PF01490"/>
    </source>
</evidence>
<feature type="transmembrane region" description="Helical" evidence="6">
    <location>
        <begin position="265"/>
        <end position="287"/>
    </location>
</feature>
<proteinExistence type="inferred from homology"/>
<protein>
    <recommendedName>
        <fullName evidence="7">Amino acid transporter transmembrane domain-containing protein</fullName>
    </recommendedName>
</protein>
<evidence type="ECO:0000256" key="3">
    <source>
        <dbReference type="ARBA" id="ARBA00022692"/>
    </source>
</evidence>
<organism evidence="8 9">
    <name type="scientific">Aspergillus steynii IBT 23096</name>
    <dbReference type="NCBI Taxonomy" id="1392250"/>
    <lineage>
        <taxon>Eukaryota</taxon>
        <taxon>Fungi</taxon>
        <taxon>Dikarya</taxon>
        <taxon>Ascomycota</taxon>
        <taxon>Pezizomycotina</taxon>
        <taxon>Eurotiomycetes</taxon>
        <taxon>Eurotiomycetidae</taxon>
        <taxon>Eurotiales</taxon>
        <taxon>Aspergillaceae</taxon>
        <taxon>Aspergillus</taxon>
        <taxon>Aspergillus subgen. Circumdati</taxon>
    </lineage>
</organism>
<feature type="transmembrane region" description="Helical" evidence="6">
    <location>
        <begin position="223"/>
        <end position="244"/>
    </location>
</feature>
<dbReference type="GO" id="GO:0015179">
    <property type="term" value="F:L-amino acid transmembrane transporter activity"/>
    <property type="evidence" value="ECO:0007669"/>
    <property type="project" value="TreeGrafter"/>
</dbReference>
<feature type="transmembrane region" description="Helical" evidence="6">
    <location>
        <begin position="122"/>
        <end position="143"/>
    </location>
</feature>
<evidence type="ECO:0000256" key="4">
    <source>
        <dbReference type="ARBA" id="ARBA00022989"/>
    </source>
</evidence>
<gene>
    <name evidence="8" type="ORF">P170DRAFT_476340</name>
</gene>
<evidence type="ECO:0000313" key="8">
    <source>
        <dbReference type="EMBL" id="PLB47657.1"/>
    </source>
</evidence>
<dbReference type="InterPro" id="IPR013057">
    <property type="entry name" value="AA_transpt_TM"/>
</dbReference>
<dbReference type="PANTHER" id="PTHR22950:SF683">
    <property type="entry name" value="AMINO ACID TRANSPORTER (EUROFUNG)"/>
    <property type="match status" value="1"/>
</dbReference>
<feature type="transmembrane region" description="Helical" evidence="6">
    <location>
        <begin position="347"/>
        <end position="368"/>
    </location>
</feature>
<keyword evidence="5 6" id="KW-0472">Membrane</keyword>
<evidence type="ECO:0000313" key="9">
    <source>
        <dbReference type="Proteomes" id="UP000234275"/>
    </source>
</evidence>
<feature type="transmembrane region" description="Helical" evidence="6">
    <location>
        <begin position="412"/>
        <end position="437"/>
    </location>
</feature>